<proteinExistence type="predicted"/>
<feature type="domain" description="DNA-directed RNA polymerase RpoA/D/Rpb3-type" evidence="5">
    <location>
        <begin position="21"/>
        <end position="290"/>
    </location>
</feature>
<evidence type="ECO:0000313" key="6">
    <source>
        <dbReference type="EMBL" id="QHU32017.1"/>
    </source>
</evidence>
<evidence type="ECO:0000256" key="2">
    <source>
        <dbReference type="ARBA" id="ARBA00022478"/>
    </source>
</evidence>
<dbReference type="Gene3D" id="2.170.120.12">
    <property type="entry name" value="DNA-directed RNA polymerase, insert domain"/>
    <property type="match status" value="1"/>
</dbReference>
<dbReference type="Pfam" id="PF01193">
    <property type="entry name" value="RNA_pol_L"/>
    <property type="match status" value="1"/>
</dbReference>
<dbReference type="InterPro" id="IPR036643">
    <property type="entry name" value="RNApol_insert_sf"/>
</dbReference>
<sequence>MFSGYVESGPPLLNPALGKIRATFKLNANVTLANVIRRTIISSTPSVAFRTEPAETSEMTISVNTTPLVNEIISHRIGMIPILADYTTFDPARYEFVLDKENTSKDMIDITASDFQIFMKNPENPLEAPVQVPTVQFFPPDPITGETVLITRLRPQWNRSAPNEQIKLKTKASISTGQENIRWSPVSQCSYEYTRDNNEEHLEDVFTNWLLNTKKIPKVTDLAEEKLSELKREFNTMEVQRCYLTDERGNPTNFTFYLESVGTQPIPLIVSNALKAAEALVRKYEDIDATLPKNVVVQQGDARFPCVDIVFTNESHTLGNLLETYLVENHVDGEAQPRITYAGYKVPHPLRPEMFVRIGVESDGGDTDQEQTIARQAIASVCRLLRDQFRTLQTSWATSAPATA</sequence>
<reference evidence="6" key="1">
    <citation type="journal article" date="2020" name="Nature">
        <title>Giant virus diversity and host interactions through global metagenomics.</title>
        <authorList>
            <person name="Schulz F."/>
            <person name="Roux S."/>
            <person name="Paez-Espino D."/>
            <person name="Jungbluth S."/>
            <person name="Walsh D.A."/>
            <person name="Denef V.J."/>
            <person name="McMahon K.D."/>
            <person name="Konstantinidis K.T."/>
            <person name="Eloe-Fadrosh E.A."/>
            <person name="Kyrpides N.C."/>
            <person name="Woyke T."/>
        </authorList>
    </citation>
    <scope>NUCLEOTIDE SEQUENCE</scope>
    <source>
        <strain evidence="6">GVMAG-M-3300027963-41</strain>
    </source>
</reference>
<evidence type="ECO:0000256" key="4">
    <source>
        <dbReference type="ARBA" id="ARBA00023163"/>
    </source>
</evidence>
<keyword evidence="4" id="KW-0804">Transcription</keyword>
<accession>A0A6C0LN82</accession>
<protein>
    <recommendedName>
        <fullName evidence="5">DNA-directed RNA polymerase RpoA/D/Rpb3-type domain-containing protein</fullName>
    </recommendedName>
</protein>
<dbReference type="EMBL" id="MN740534">
    <property type="protein sequence ID" value="QHU32017.1"/>
    <property type="molecule type" value="Genomic_DNA"/>
</dbReference>
<dbReference type="PANTHER" id="PTHR11800:SF2">
    <property type="entry name" value="DNA-DIRECTED RNA POLYMERASE II SUBUNIT RPB3"/>
    <property type="match status" value="1"/>
</dbReference>
<name>A0A6C0LN82_9ZZZZ</name>
<dbReference type="GO" id="GO:0046983">
    <property type="term" value="F:protein dimerization activity"/>
    <property type="evidence" value="ECO:0007669"/>
    <property type="project" value="InterPro"/>
</dbReference>
<comment type="subcellular location">
    <subcellularLocation>
        <location evidence="1">Virion</location>
    </subcellularLocation>
</comment>
<dbReference type="InterPro" id="IPR011263">
    <property type="entry name" value="DNA-dir_RNA_pol_RpoA/D/Rpb3"/>
</dbReference>
<dbReference type="SMART" id="SM00662">
    <property type="entry name" value="RPOLD"/>
    <property type="match status" value="1"/>
</dbReference>
<dbReference type="Pfam" id="PF13656">
    <property type="entry name" value="RNA_pol_L_2"/>
    <property type="match status" value="1"/>
</dbReference>
<dbReference type="InterPro" id="IPR050518">
    <property type="entry name" value="Rpo3/RPB3_RNA_Pol_subunit"/>
</dbReference>
<dbReference type="GO" id="GO:0006366">
    <property type="term" value="P:transcription by RNA polymerase II"/>
    <property type="evidence" value="ECO:0007669"/>
    <property type="project" value="TreeGrafter"/>
</dbReference>
<evidence type="ECO:0000259" key="5">
    <source>
        <dbReference type="SMART" id="SM00662"/>
    </source>
</evidence>
<evidence type="ECO:0000256" key="1">
    <source>
        <dbReference type="ARBA" id="ARBA00004328"/>
    </source>
</evidence>
<organism evidence="6">
    <name type="scientific">viral metagenome</name>
    <dbReference type="NCBI Taxonomy" id="1070528"/>
    <lineage>
        <taxon>unclassified sequences</taxon>
        <taxon>metagenomes</taxon>
        <taxon>organismal metagenomes</taxon>
    </lineage>
</organism>
<dbReference type="GO" id="GO:0044423">
    <property type="term" value="C:virion component"/>
    <property type="evidence" value="ECO:0007669"/>
    <property type="project" value="UniProtKB-KW"/>
</dbReference>
<dbReference type="SUPFAM" id="SSF56553">
    <property type="entry name" value="Insert subdomain of RNA polymerase alpha subunit"/>
    <property type="match status" value="1"/>
</dbReference>
<dbReference type="GO" id="GO:0003899">
    <property type="term" value="F:DNA-directed RNA polymerase activity"/>
    <property type="evidence" value="ECO:0007669"/>
    <property type="project" value="InterPro"/>
</dbReference>
<dbReference type="Gene3D" id="3.30.1360.10">
    <property type="entry name" value="RNA polymerase, RBP11-like subunit"/>
    <property type="match status" value="2"/>
</dbReference>
<dbReference type="AlphaFoldDB" id="A0A6C0LN82"/>
<keyword evidence="3" id="KW-0946">Virion</keyword>
<dbReference type="InterPro" id="IPR036603">
    <property type="entry name" value="RBP11-like"/>
</dbReference>
<dbReference type="GO" id="GO:0005665">
    <property type="term" value="C:RNA polymerase II, core complex"/>
    <property type="evidence" value="ECO:0007669"/>
    <property type="project" value="TreeGrafter"/>
</dbReference>
<keyword evidence="2" id="KW-0240">DNA-directed RNA polymerase</keyword>
<dbReference type="SUPFAM" id="SSF55257">
    <property type="entry name" value="RBP11-like subunits of RNA polymerase"/>
    <property type="match status" value="2"/>
</dbReference>
<dbReference type="PANTHER" id="PTHR11800">
    <property type="entry name" value="DNA-DIRECTED RNA POLYMERASE"/>
    <property type="match status" value="1"/>
</dbReference>
<evidence type="ECO:0000256" key="3">
    <source>
        <dbReference type="ARBA" id="ARBA00022844"/>
    </source>
</evidence>
<dbReference type="InterPro" id="IPR009025">
    <property type="entry name" value="RBP11-like_dimer"/>
</dbReference>